<evidence type="ECO:0000313" key="1">
    <source>
        <dbReference type="EnsemblMetazoa" id="Aqu2.1.20792_001"/>
    </source>
</evidence>
<sequence length="89" mass="10483">MHLADRKYRDGCSANGKMQIWIRAEKFVLQDGKLYYWTKLNTQLHKCDDSSSKTSSKSIIDDEKFYYQFLFTIVLLDHDPYDSDTPLPP</sequence>
<dbReference type="AlphaFoldDB" id="A0A1X7TZE7"/>
<organism evidence="1">
    <name type="scientific">Amphimedon queenslandica</name>
    <name type="common">Sponge</name>
    <dbReference type="NCBI Taxonomy" id="400682"/>
    <lineage>
        <taxon>Eukaryota</taxon>
        <taxon>Metazoa</taxon>
        <taxon>Porifera</taxon>
        <taxon>Demospongiae</taxon>
        <taxon>Heteroscleromorpha</taxon>
        <taxon>Haplosclerida</taxon>
        <taxon>Niphatidae</taxon>
        <taxon>Amphimedon</taxon>
    </lineage>
</organism>
<accession>A0A1X7TZE7</accession>
<dbReference type="EnsemblMetazoa" id="Aqu2.1.20792_001">
    <property type="protein sequence ID" value="Aqu2.1.20792_001"/>
    <property type="gene ID" value="Aqu2.1.20792"/>
</dbReference>
<name>A0A1X7TZE7_AMPQE</name>
<proteinExistence type="predicted"/>
<dbReference type="InParanoid" id="A0A1X7TZE7"/>
<protein>
    <submittedName>
        <fullName evidence="1">Uncharacterized protein</fullName>
    </submittedName>
</protein>
<reference evidence="1" key="1">
    <citation type="submission" date="2017-05" db="UniProtKB">
        <authorList>
            <consortium name="EnsemblMetazoa"/>
        </authorList>
    </citation>
    <scope>IDENTIFICATION</scope>
</reference>